<comment type="caution">
    <text evidence="2">The sequence shown here is derived from an EMBL/GenBank/DDBJ whole genome shotgun (WGS) entry which is preliminary data.</text>
</comment>
<feature type="domain" description="F-box" evidence="1">
    <location>
        <begin position="23"/>
        <end position="69"/>
    </location>
</feature>
<dbReference type="PROSITE" id="PS50181">
    <property type="entry name" value="FBOX"/>
    <property type="match status" value="1"/>
</dbReference>
<dbReference type="Pfam" id="PF00646">
    <property type="entry name" value="F-box"/>
    <property type="match status" value="1"/>
</dbReference>
<dbReference type="Proteomes" id="UP001432322">
    <property type="component" value="Unassembled WGS sequence"/>
</dbReference>
<sequence length="353" mass="40216">MFVVYYIFCCCSNNTNSVFQTHPLTLEALPKENVYRILSNLHFNDRQTVSKCSKSMREVVQRSYLWVERIELRFGEEQLDTVQLAVHFSCDLSLNRTVNQKHAETMENWLSEKSKTLCFRRILADKLHIQCHAGLVEESILHEVTALFDIRICLIKLHKRAQPSLMNFLHQSKRSIDCLETIGFAPNPKEIIQLPRLSNIRLDQSLTGFSDEEVLDIARIGLQQVQIPANLSHTATISRAVEIVRSHKPSNRRAAILSLFVPIPFCHRFLASIGLREEGGMVIDVTNPARPPIPTVFSTGWHGSTRYFLDMGDCSLMIVTSRGKRQVAIYNRSADDRPCLKLALARVSAQITN</sequence>
<name>A0AAV5V1X6_9BILA</name>
<dbReference type="SUPFAM" id="SSF81383">
    <property type="entry name" value="F-box domain"/>
    <property type="match status" value="1"/>
</dbReference>
<reference evidence="2" key="1">
    <citation type="submission" date="2023-10" db="EMBL/GenBank/DDBJ databases">
        <title>Genome assembly of Pristionchus species.</title>
        <authorList>
            <person name="Yoshida K."/>
            <person name="Sommer R.J."/>
        </authorList>
    </citation>
    <scope>NUCLEOTIDE SEQUENCE</scope>
    <source>
        <strain evidence="2">RS5133</strain>
    </source>
</reference>
<protein>
    <recommendedName>
        <fullName evidence="1">F-box domain-containing protein</fullName>
    </recommendedName>
</protein>
<dbReference type="InterPro" id="IPR001810">
    <property type="entry name" value="F-box_dom"/>
</dbReference>
<keyword evidence="3" id="KW-1185">Reference proteome</keyword>
<proteinExistence type="predicted"/>
<accession>A0AAV5V1X6</accession>
<gene>
    <name evidence="2" type="ORF">PFISCL1PPCAC_3117</name>
</gene>
<evidence type="ECO:0000313" key="2">
    <source>
        <dbReference type="EMBL" id="GMT11820.1"/>
    </source>
</evidence>
<dbReference type="AlphaFoldDB" id="A0AAV5V1X6"/>
<evidence type="ECO:0000313" key="3">
    <source>
        <dbReference type="Proteomes" id="UP001432322"/>
    </source>
</evidence>
<evidence type="ECO:0000259" key="1">
    <source>
        <dbReference type="PROSITE" id="PS50181"/>
    </source>
</evidence>
<dbReference type="InterPro" id="IPR036047">
    <property type="entry name" value="F-box-like_dom_sf"/>
</dbReference>
<organism evidence="2 3">
    <name type="scientific">Pristionchus fissidentatus</name>
    <dbReference type="NCBI Taxonomy" id="1538716"/>
    <lineage>
        <taxon>Eukaryota</taxon>
        <taxon>Metazoa</taxon>
        <taxon>Ecdysozoa</taxon>
        <taxon>Nematoda</taxon>
        <taxon>Chromadorea</taxon>
        <taxon>Rhabditida</taxon>
        <taxon>Rhabditina</taxon>
        <taxon>Diplogasteromorpha</taxon>
        <taxon>Diplogasteroidea</taxon>
        <taxon>Neodiplogasteridae</taxon>
        <taxon>Pristionchus</taxon>
    </lineage>
</organism>
<dbReference type="SMART" id="SM00256">
    <property type="entry name" value="FBOX"/>
    <property type="match status" value="1"/>
</dbReference>
<dbReference type="EMBL" id="BTSY01000001">
    <property type="protein sequence ID" value="GMT11820.1"/>
    <property type="molecule type" value="Genomic_DNA"/>
</dbReference>